<feature type="compositionally biased region" description="Low complexity" evidence="1">
    <location>
        <begin position="26"/>
        <end position="37"/>
    </location>
</feature>
<feature type="region of interest" description="Disordered" evidence="1">
    <location>
        <begin position="16"/>
        <end position="37"/>
    </location>
</feature>
<gene>
    <name evidence="2" type="ORF">RF007C_15730</name>
</gene>
<evidence type="ECO:0000313" key="3">
    <source>
        <dbReference type="Proteomes" id="UP000019365"/>
    </source>
</evidence>
<sequence>MTAALFSGCIFSCSSKKPGKGSNVSEPAETTAATTEAVPANNTAKPFLGKWEAYKVFVNDETYETTYEGFSIPRLMKLEVFDDNTAKITTALNPHGKDKVEDFKWNITSSNGIDTLHVATPDDRYDCTVEQGQMIMKYANFDDGSLYYLMPVSEFSPTESTTEAGLDKVDFSSYMGRWESDEIISEDGDFTDTIGEYPVNVAFRLELFDDNTSVMSVFGEPITYQWEAETKEKLYMWDYYEGFVIKKDGDKLVIDNEQGVVAKLHKVDEFTEYDFAYADGSAPDENIILNPEGEEEPTT</sequence>
<accession>W7UW14</accession>
<protein>
    <recommendedName>
        <fullName evidence="4">Lipocalin-like domain-containing protein</fullName>
    </recommendedName>
</protein>
<dbReference type="PATRIC" id="fig|1341157.4.peg.2543"/>
<comment type="caution">
    <text evidence="2">The sequence shown here is derived from an EMBL/GenBank/DDBJ whole genome shotgun (WGS) entry which is preliminary data.</text>
</comment>
<proteinExistence type="predicted"/>
<evidence type="ECO:0008006" key="4">
    <source>
        <dbReference type="Google" id="ProtNLM"/>
    </source>
</evidence>
<evidence type="ECO:0000256" key="1">
    <source>
        <dbReference type="SAM" id="MobiDB-lite"/>
    </source>
</evidence>
<dbReference type="AlphaFoldDB" id="W7UW14"/>
<dbReference type="EMBL" id="ATAX01000028">
    <property type="protein sequence ID" value="EWM53060.1"/>
    <property type="molecule type" value="Genomic_DNA"/>
</dbReference>
<organism evidence="2 3">
    <name type="scientific">Ruminococcus flavefaciens 007c</name>
    <dbReference type="NCBI Taxonomy" id="1341157"/>
    <lineage>
        <taxon>Bacteria</taxon>
        <taxon>Bacillati</taxon>
        <taxon>Bacillota</taxon>
        <taxon>Clostridia</taxon>
        <taxon>Eubacteriales</taxon>
        <taxon>Oscillospiraceae</taxon>
        <taxon>Ruminococcus</taxon>
    </lineage>
</organism>
<evidence type="ECO:0000313" key="2">
    <source>
        <dbReference type="EMBL" id="EWM53060.1"/>
    </source>
</evidence>
<reference evidence="2 3" key="1">
    <citation type="journal article" date="2014" name="PLoS ONE">
        <title>Rumen cellulosomics: divergent fiber-degrading strategies revealed by comparative genome-wide analysis of six ruminococcal strains.</title>
        <authorList>
            <person name="Dassa B."/>
            <person name="Borovok I."/>
            <person name="Ruimy-Israeli V."/>
            <person name="Lamed R."/>
            <person name="Flint H.J."/>
            <person name="Duncan S.H."/>
            <person name="Henrissat B."/>
            <person name="Coutinho P."/>
            <person name="Morrison M."/>
            <person name="Mosoni P."/>
            <person name="Yeoman C.J."/>
            <person name="White B.A."/>
            <person name="Bayer E.A."/>
        </authorList>
    </citation>
    <scope>NUCLEOTIDE SEQUENCE [LARGE SCALE GENOMIC DNA]</scope>
    <source>
        <strain evidence="2 3">007c</strain>
    </source>
</reference>
<name>W7UW14_RUMFL</name>
<dbReference type="Proteomes" id="UP000019365">
    <property type="component" value="Unassembled WGS sequence"/>
</dbReference>
<keyword evidence="3" id="KW-1185">Reference proteome</keyword>